<evidence type="ECO:0000313" key="5">
    <source>
        <dbReference type="Proteomes" id="UP000267096"/>
    </source>
</evidence>
<dbReference type="Pfam" id="PF23071">
    <property type="entry name" value="DUF7044"/>
    <property type="match status" value="1"/>
</dbReference>
<dbReference type="EMBL" id="UYRR01002666">
    <property type="protein sequence ID" value="VDK19644.1"/>
    <property type="molecule type" value="Genomic_DNA"/>
</dbReference>
<dbReference type="OrthoDB" id="5874995at2759"/>
<dbReference type="InterPro" id="IPR055470">
    <property type="entry name" value="DUF7042"/>
</dbReference>
<feature type="signal peptide" evidence="1">
    <location>
        <begin position="1"/>
        <end position="29"/>
    </location>
</feature>
<dbReference type="Pfam" id="PF23069">
    <property type="entry name" value="DUF7042"/>
    <property type="match status" value="1"/>
</dbReference>
<evidence type="ECO:0000313" key="6">
    <source>
        <dbReference type="WBParaSite" id="ASIM_0000224501-mRNA-1"/>
    </source>
</evidence>
<sequence>MQHFDGITLRLMAAVQMLILILSSTKANANGNGNVMCQIDSSLRGVFMKQADNSNTLPAPVQDGVQQLITYDKLTISSSAVSSWGNCYESVGDDSFIFGMKRIGEAYCYRCVTLVLRAANIIQAAHQTGNPCRRSIDEARKTCFDSEAISASQGTFLYRVENVAAASCGLEGVYDFQFKKTADSTISCQEPGSSVIYSIHLPCLALPPLLCPLAEFESDFISAAFHLTFTCIGLWHAANDRAAAAAVESFIAIQDNDNEQVKCGILVESGRAAEKTTTTLYLSKDANCDGLSGSNSNTAAAAEQYTFTRRESAHDENWVAACTFPEWLQGAYQGGAVRISERAFAYSDASTSTTPTVSYCLALDGLERIAVFTESKW</sequence>
<keyword evidence="5" id="KW-1185">Reference proteome</keyword>
<proteinExistence type="predicted"/>
<dbReference type="AlphaFoldDB" id="A0A0M3J3Y2"/>
<feature type="domain" description="DUF7042" evidence="2">
    <location>
        <begin position="166"/>
        <end position="297"/>
    </location>
</feature>
<accession>A0A0M3J3Y2</accession>
<reference evidence="6" key="1">
    <citation type="submission" date="2017-02" db="UniProtKB">
        <authorList>
            <consortium name="WormBaseParasite"/>
        </authorList>
    </citation>
    <scope>IDENTIFICATION</scope>
</reference>
<evidence type="ECO:0000313" key="4">
    <source>
        <dbReference type="EMBL" id="VDK19644.1"/>
    </source>
</evidence>
<dbReference type="PANTHER" id="PTHR22255:SF4">
    <property type="entry name" value="CATION-INDEPENDENT MANNOSE-6-PHOSPHATE RECEPTOR"/>
    <property type="match status" value="1"/>
</dbReference>
<dbReference type="Proteomes" id="UP000267096">
    <property type="component" value="Unassembled WGS sequence"/>
</dbReference>
<evidence type="ECO:0000256" key="1">
    <source>
        <dbReference type="SAM" id="SignalP"/>
    </source>
</evidence>
<dbReference type="PANTHER" id="PTHR22255">
    <property type="entry name" value="LP06548P"/>
    <property type="match status" value="1"/>
</dbReference>
<feature type="domain" description="DUF7044" evidence="3">
    <location>
        <begin position="36"/>
        <end position="147"/>
    </location>
</feature>
<name>A0A0M3J3Y2_ANISI</name>
<dbReference type="InterPro" id="IPR055472">
    <property type="entry name" value="DUF7044"/>
</dbReference>
<keyword evidence="1" id="KW-0732">Signal</keyword>
<reference evidence="4 5" key="2">
    <citation type="submission" date="2018-11" db="EMBL/GenBank/DDBJ databases">
        <authorList>
            <consortium name="Pathogen Informatics"/>
        </authorList>
    </citation>
    <scope>NUCLEOTIDE SEQUENCE [LARGE SCALE GENOMIC DNA]</scope>
</reference>
<evidence type="ECO:0000259" key="2">
    <source>
        <dbReference type="Pfam" id="PF23069"/>
    </source>
</evidence>
<protein>
    <submittedName>
        <fullName evidence="6">Expansin-like EG45 domain-containing protein</fullName>
    </submittedName>
</protein>
<gene>
    <name evidence="4" type="ORF">ASIM_LOCUS2115</name>
</gene>
<dbReference type="WBParaSite" id="ASIM_0000224501-mRNA-1">
    <property type="protein sequence ID" value="ASIM_0000224501-mRNA-1"/>
    <property type="gene ID" value="ASIM_0000224501"/>
</dbReference>
<feature type="chain" id="PRO_5043120751" evidence="1">
    <location>
        <begin position="30"/>
        <end position="377"/>
    </location>
</feature>
<organism evidence="6">
    <name type="scientific">Anisakis simplex</name>
    <name type="common">Herring worm</name>
    <dbReference type="NCBI Taxonomy" id="6269"/>
    <lineage>
        <taxon>Eukaryota</taxon>
        <taxon>Metazoa</taxon>
        <taxon>Ecdysozoa</taxon>
        <taxon>Nematoda</taxon>
        <taxon>Chromadorea</taxon>
        <taxon>Rhabditida</taxon>
        <taxon>Spirurina</taxon>
        <taxon>Ascaridomorpha</taxon>
        <taxon>Ascaridoidea</taxon>
        <taxon>Anisakidae</taxon>
        <taxon>Anisakis</taxon>
        <taxon>Anisakis simplex complex</taxon>
    </lineage>
</organism>
<evidence type="ECO:0000259" key="3">
    <source>
        <dbReference type="Pfam" id="PF23071"/>
    </source>
</evidence>